<proteinExistence type="predicted"/>
<dbReference type="PANTHER" id="PTHR40076:SF1">
    <property type="entry name" value="MEMBRANE PROTEIN"/>
    <property type="match status" value="1"/>
</dbReference>
<dbReference type="EMBL" id="CAEZYQ010000042">
    <property type="protein sequence ID" value="CAB4768964.1"/>
    <property type="molecule type" value="Genomic_DNA"/>
</dbReference>
<keyword evidence="2" id="KW-0812">Transmembrane</keyword>
<accession>A0A6J6VB01</accession>
<dbReference type="SUPFAM" id="SSF101447">
    <property type="entry name" value="Formin homology 2 domain (FH2 domain)"/>
    <property type="match status" value="1"/>
</dbReference>
<feature type="transmembrane region" description="Helical" evidence="2">
    <location>
        <begin position="83"/>
        <end position="108"/>
    </location>
</feature>
<sequence length="290" mass="29021">MSTTPPPPPPPPSDPPSGGDGGYGAPPPPPPGGPGGYGPGGPGDGGPGYGGQPAYGGPPAPAYSVGDALSFGWAKFQANVGPILLSALVLLVGVGVVAVLGGLVSGALSSDVECAFDSNGEFVCDGGTGFFAGLVIQAVLSAVLLVVFQIIAAGLIRAALKVADGGSWEFSEVLRTDKIGKVVVAALIVAAITFVGTLLCYFPGIIAGFMLSYTLYFVVDRDLEPMAAVKASFELTKNNLGNTLVWYIVGAIVAFAGFLACGIGALVSLPVVLLGTAYTYRTLTGGTVVR</sequence>
<organism evidence="3">
    <name type="scientific">freshwater metagenome</name>
    <dbReference type="NCBI Taxonomy" id="449393"/>
    <lineage>
        <taxon>unclassified sequences</taxon>
        <taxon>metagenomes</taxon>
        <taxon>ecological metagenomes</taxon>
    </lineage>
</organism>
<keyword evidence="2" id="KW-1133">Transmembrane helix</keyword>
<evidence type="ECO:0000256" key="2">
    <source>
        <dbReference type="SAM" id="Phobius"/>
    </source>
</evidence>
<evidence type="ECO:0000313" key="3">
    <source>
        <dbReference type="EMBL" id="CAB4768964.1"/>
    </source>
</evidence>
<dbReference type="InterPro" id="IPR010380">
    <property type="entry name" value="DUF975"/>
</dbReference>
<evidence type="ECO:0000256" key="1">
    <source>
        <dbReference type="SAM" id="MobiDB-lite"/>
    </source>
</evidence>
<gene>
    <name evidence="3" type="ORF">UFOPK2761_03273</name>
</gene>
<feature type="region of interest" description="Disordered" evidence="1">
    <location>
        <begin position="1"/>
        <end position="54"/>
    </location>
</feature>
<keyword evidence="2" id="KW-0472">Membrane</keyword>
<feature type="compositionally biased region" description="Pro residues" evidence="1">
    <location>
        <begin position="1"/>
        <end position="15"/>
    </location>
</feature>
<name>A0A6J6VB01_9ZZZZ</name>
<protein>
    <submittedName>
        <fullName evidence="3">Unannotated protein</fullName>
    </submittedName>
</protein>
<reference evidence="3" key="1">
    <citation type="submission" date="2020-05" db="EMBL/GenBank/DDBJ databases">
        <authorList>
            <person name="Chiriac C."/>
            <person name="Salcher M."/>
            <person name="Ghai R."/>
            <person name="Kavagutti S V."/>
        </authorList>
    </citation>
    <scope>NUCLEOTIDE SEQUENCE</scope>
</reference>
<dbReference type="PANTHER" id="PTHR40076">
    <property type="entry name" value="MEMBRANE PROTEIN-RELATED"/>
    <property type="match status" value="1"/>
</dbReference>
<feature type="transmembrane region" description="Helical" evidence="2">
    <location>
        <begin position="244"/>
        <end position="274"/>
    </location>
</feature>
<dbReference type="AlphaFoldDB" id="A0A6J6VB01"/>
<feature type="compositionally biased region" description="Gly residues" evidence="1">
    <location>
        <begin position="34"/>
        <end position="54"/>
    </location>
</feature>
<feature type="transmembrane region" description="Helical" evidence="2">
    <location>
        <begin position="183"/>
        <end position="216"/>
    </location>
</feature>
<feature type="transmembrane region" description="Helical" evidence="2">
    <location>
        <begin position="128"/>
        <end position="151"/>
    </location>
</feature>